<dbReference type="InterPro" id="IPR016461">
    <property type="entry name" value="COMT-like"/>
</dbReference>
<dbReference type="GO" id="GO:0032259">
    <property type="term" value="P:methylation"/>
    <property type="evidence" value="ECO:0007669"/>
    <property type="project" value="UniProtKB-KW"/>
</dbReference>
<dbReference type="GO" id="GO:0016998">
    <property type="term" value="P:cell wall macromolecule catabolic process"/>
    <property type="evidence" value="ECO:0007669"/>
    <property type="project" value="InterPro"/>
</dbReference>
<dbReference type="CDD" id="cd00737">
    <property type="entry name" value="lyz_endolysin_autolysin"/>
    <property type="match status" value="1"/>
</dbReference>
<dbReference type="InterPro" id="IPR036390">
    <property type="entry name" value="WH_DNA-bd_sf"/>
</dbReference>
<dbReference type="SUPFAM" id="SSF46785">
    <property type="entry name" value="Winged helix' DNA-binding domain"/>
    <property type="match status" value="1"/>
</dbReference>
<evidence type="ECO:0000256" key="8">
    <source>
        <dbReference type="ARBA" id="ARBA00023200"/>
    </source>
</evidence>
<dbReference type="InterPro" id="IPR001077">
    <property type="entry name" value="COMT_C"/>
</dbReference>
<dbReference type="SUPFAM" id="SSF53335">
    <property type="entry name" value="S-adenosyl-L-methionine-dependent methyltransferases"/>
    <property type="match status" value="1"/>
</dbReference>
<dbReference type="InterPro" id="IPR036388">
    <property type="entry name" value="WH-like_DNA-bd_sf"/>
</dbReference>
<keyword evidence="4" id="KW-0081">Bacteriolytic enzyme</keyword>
<dbReference type="InterPro" id="IPR002196">
    <property type="entry name" value="Glyco_hydro_24"/>
</dbReference>
<dbReference type="Gene3D" id="1.10.10.10">
    <property type="entry name" value="Winged helix-like DNA-binding domain superfamily/Winged helix DNA-binding domain"/>
    <property type="match status" value="1"/>
</dbReference>
<dbReference type="InterPro" id="IPR023346">
    <property type="entry name" value="Lysozyme-like_dom_sf"/>
</dbReference>
<dbReference type="GO" id="GO:0009253">
    <property type="term" value="P:peptidoglycan catabolic process"/>
    <property type="evidence" value="ECO:0007669"/>
    <property type="project" value="InterPro"/>
</dbReference>
<dbReference type="PANTHER" id="PTHR43712">
    <property type="entry name" value="PUTATIVE (AFU_ORTHOLOGUE AFUA_4G14580)-RELATED"/>
    <property type="match status" value="1"/>
</dbReference>
<keyword evidence="3 11" id="KW-0489">Methyltransferase</keyword>
<dbReference type="GO" id="GO:0031640">
    <property type="term" value="P:killing of cells of another organism"/>
    <property type="evidence" value="ECO:0007669"/>
    <property type="project" value="UniProtKB-KW"/>
</dbReference>
<evidence type="ECO:0000256" key="9">
    <source>
        <dbReference type="ARBA" id="ARBA00023295"/>
    </source>
</evidence>
<keyword evidence="7" id="KW-0378">Hydrolase</keyword>
<dbReference type="InterPro" id="IPR033907">
    <property type="entry name" value="Endolysin_autolysin"/>
</dbReference>
<dbReference type="GO" id="GO:0008171">
    <property type="term" value="F:O-methyltransferase activity"/>
    <property type="evidence" value="ECO:0007669"/>
    <property type="project" value="InterPro"/>
</dbReference>
<sequence>MSVQEQLERLQQLAAQDAGGDATAHNALLKGIRELQLTVETPIETTSRLNFQIMQSICSRVALEYRLLHILVAGDGKPVTASELASESGADELLIIRVMRVLAPIGLCDEVGPQTYAANANTRFRVLPGSIGAEKHHFDLDFGMGGRLVDYMRGPGIHQFADEPNEVTLFEYALGTKTIFGHLERNEEQKRSFDDYMASRRMVNAPQWFDIFPAVRRFGDLRGDTAVLVVDVGGGPGQELARFKERHPEMPGGLILQDLPLTLRRIERLPDGIEAMEYDFFTPQPVKGARAYFLRNVLHNWSNSKSEKILSRIVEAMDPEYSTLLIDDYVLPDTNAELRAAEMDILMWLHTSGLERTVSQWDALFSKVGLERVQIWRAERGNESVIEARTANKLNTANMVQFSIQSAVVVLLGVASGARACKGPPVNSATLDLVANFEGFRANPYTDATGHPTVGYGHLCKQSGCKDVKFPIPLSKADGKKLLAQDIAIAQNCITSDTANPVTLNANQYGALVSWAFNVGCGAAGSSTLVSRLNKGENPKTVIATELPKWNKGNGKPIPGLTRRRKAEVDLANTATNDPALPAKC</sequence>
<dbReference type="Gene3D" id="3.40.50.150">
    <property type="entry name" value="Vaccinia Virus protein VP39"/>
    <property type="match status" value="1"/>
</dbReference>
<evidence type="ECO:0000256" key="4">
    <source>
        <dbReference type="ARBA" id="ARBA00022638"/>
    </source>
</evidence>
<evidence type="ECO:0000313" key="12">
    <source>
        <dbReference type="Proteomes" id="UP000078240"/>
    </source>
</evidence>
<dbReference type="SUPFAM" id="SSF53955">
    <property type="entry name" value="Lysozyme-like"/>
    <property type="match status" value="1"/>
</dbReference>
<organism evidence="11 12">
    <name type="scientific">Purpureocillium lilacinum</name>
    <name type="common">Paecilomyces lilacinus</name>
    <dbReference type="NCBI Taxonomy" id="33203"/>
    <lineage>
        <taxon>Eukaryota</taxon>
        <taxon>Fungi</taxon>
        <taxon>Dikarya</taxon>
        <taxon>Ascomycota</taxon>
        <taxon>Pezizomycotina</taxon>
        <taxon>Sordariomycetes</taxon>
        <taxon>Hypocreomycetidae</taxon>
        <taxon>Hypocreales</taxon>
        <taxon>Ophiocordycipitaceae</taxon>
        <taxon>Purpureocillium</taxon>
    </lineage>
</organism>
<comment type="catalytic activity">
    <reaction evidence="1">
        <text>Hydrolysis of (1-&gt;4)-beta-linkages between N-acetylmuramic acid and N-acetyl-D-glucosamine residues in a peptidoglycan and between N-acetyl-D-glucosamine residues in chitodextrins.</text>
        <dbReference type="EC" id="3.2.1.17"/>
    </reaction>
</comment>
<reference evidence="11 12" key="1">
    <citation type="submission" date="2016-01" db="EMBL/GenBank/DDBJ databases">
        <title>Biosynthesis of antibiotic leucinostatins and their inhibition on Phytophthora in bio-control Purpureocillium lilacinum.</title>
        <authorList>
            <person name="Wang G."/>
            <person name="Liu Z."/>
            <person name="Lin R."/>
            <person name="Li E."/>
            <person name="Mao Z."/>
            <person name="Ling J."/>
            <person name="Yin W."/>
            <person name="Xie B."/>
        </authorList>
    </citation>
    <scope>NUCLEOTIDE SEQUENCE [LARGE SCALE GENOMIC DNA]</scope>
    <source>
        <strain evidence="11">PLBJ-1</strain>
    </source>
</reference>
<evidence type="ECO:0000256" key="1">
    <source>
        <dbReference type="ARBA" id="ARBA00000632"/>
    </source>
</evidence>
<dbReference type="Proteomes" id="UP000078240">
    <property type="component" value="Unassembled WGS sequence"/>
</dbReference>
<dbReference type="PROSITE" id="PS51683">
    <property type="entry name" value="SAM_OMT_II"/>
    <property type="match status" value="1"/>
</dbReference>
<dbReference type="PANTHER" id="PTHR43712:SF11">
    <property type="entry name" value="O-METHYLTRANSFERASE (AFU_ORTHOLOGUE AFUA_2G17820)-RELATED"/>
    <property type="match status" value="1"/>
</dbReference>
<gene>
    <name evidence="11" type="ORF">VFPBJ_03394</name>
</gene>
<feature type="domain" description="O-methyltransferase C-terminal" evidence="10">
    <location>
        <begin position="161"/>
        <end position="369"/>
    </location>
</feature>
<accession>A0A179H2Z7</accession>
<dbReference type="GO" id="GO:0042742">
    <property type="term" value="P:defense response to bacterium"/>
    <property type="evidence" value="ECO:0007669"/>
    <property type="project" value="UniProtKB-KW"/>
</dbReference>
<comment type="caution">
    <text evidence="11">The sequence shown here is derived from an EMBL/GenBank/DDBJ whole genome shotgun (WGS) entry which is preliminary data.</text>
</comment>
<dbReference type="Pfam" id="PF00959">
    <property type="entry name" value="Phage_lysozyme"/>
    <property type="match status" value="1"/>
</dbReference>
<keyword evidence="9" id="KW-0326">Glycosidase</keyword>
<evidence type="ECO:0000256" key="3">
    <source>
        <dbReference type="ARBA" id="ARBA00022603"/>
    </source>
</evidence>
<keyword evidence="6" id="KW-0949">S-adenosyl-L-methionine</keyword>
<dbReference type="InterPro" id="IPR023347">
    <property type="entry name" value="Lysozyme_dom_sf"/>
</dbReference>
<name>A0A179H2Z7_PURLI</name>
<keyword evidence="8" id="KW-1035">Host cytoplasm</keyword>
<dbReference type="Pfam" id="PF00891">
    <property type="entry name" value="Methyltransf_2"/>
    <property type="match status" value="1"/>
</dbReference>
<keyword evidence="2" id="KW-0929">Antimicrobial</keyword>
<dbReference type="AlphaFoldDB" id="A0A179H2Z7"/>
<evidence type="ECO:0000256" key="6">
    <source>
        <dbReference type="ARBA" id="ARBA00022691"/>
    </source>
</evidence>
<dbReference type="GO" id="GO:0003796">
    <property type="term" value="F:lysozyme activity"/>
    <property type="evidence" value="ECO:0007669"/>
    <property type="project" value="UniProtKB-EC"/>
</dbReference>
<proteinExistence type="inferred from homology"/>
<dbReference type="InterPro" id="IPR034690">
    <property type="entry name" value="Endolysin_T4_type"/>
</dbReference>
<evidence type="ECO:0000256" key="7">
    <source>
        <dbReference type="ARBA" id="ARBA00022801"/>
    </source>
</evidence>
<protein>
    <submittedName>
        <fullName evidence="11">O-methyltransferase</fullName>
    </submittedName>
</protein>
<dbReference type="EMBL" id="LSBH01000002">
    <property type="protein sequence ID" value="OAQ84626.1"/>
    <property type="molecule type" value="Genomic_DNA"/>
</dbReference>
<evidence type="ECO:0000259" key="10">
    <source>
        <dbReference type="Pfam" id="PF00891"/>
    </source>
</evidence>
<evidence type="ECO:0000313" key="11">
    <source>
        <dbReference type="EMBL" id="OAQ84626.1"/>
    </source>
</evidence>
<dbReference type="Gene3D" id="1.10.530.40">
    <property type="match status" value="1"/>
</dbReference>
<dbReference type="InterPro" id="IPR029063">
    <property type="entry name" value="SAM-dependent_MTases_sf"/>
</dbReference>
<keyword evidence="5 11" id="KW-0808">Transferase</keyword>
<evidence type="ECO:0000256" key="5">
    <source>
        <dbReference type="ARBA" id="ARBA00022679"/>
    </source>
</evidence>
<evidence type="ECO:0000256" key="2">
    <source>
        <dbReference type="ARBA" id="ARBA00022529"/>
    </source>
</evidence>
<dbReference type="HAMAP" id="MF_04110">
    <property type="entry name" value="ENDOLYSIN_T4"/>
    <property type="match status" value="1"/>
</dbReference>